<evidence type="ECO:0000256" key="5">
    <source>
        <dbReference type="SAM" id="Phobius"/>
    </source>
</evidence>
<feature type="transmembrane region" description="Helical" evidence="5">
    <location>
        <begin position="149"/>
        <end position="170"/>
    </location>
</feature>
<comment type="caution">
    <text evidence="7">The sequence shown here is derived from an EMBL/GenBank/DDBJ whole genome shotgun (WGS) entry which is preliminary data.</text>
</comment>
<evidence type="ECO:0000256" key="4">
    <source>
        <dbReference type="ARBA" id="ARBA00023136"/>
    </source>
</evidence>
<dbReference type="EMBL" id="QPIJ01000068">
    <property type="protein sequence ID" value="RCV86302.1"/>
    <property type="molecule type" value="Genomic_DNA"/>
</dbReference>
<feature type="transmembrane region" description="Helical" evidence="5">
    <location>
        <begin position="191"/>
        <end position="213"/>
    </location>
</feature>
<dbReference type="GO" id="GO:0006874">
    <property type="term" value="P:intracellular calcium ion homeostasis"/>
    <property type="evidence" value="ECO:0007669"/>
    <property type="project" value="TreeGrafter"/>
</dbReference>
<dbReference type="AlphaFoldDB" id="A0A368TQ53"/>
<dbReference type="Pfam" id="PF01699">
    <property type="entry name" value="Na_Ca_ex"/>
    <property type="match status" value="2"/>
</dbReference>
<sequence>MDPLSPASWSLSESVGVFALCALVITVLGIWITRVVDQLADRTGLGEAVAGAVLLGASTSAGGSVLSVTAAWQGHPELAMSNALGGIAVQTLFLVVADLAYRRANLEHAAASAPNMLQNALLITLLGLILLAPTLPGISLWGIHPITPILLVLYIYGIHLVRGARLYPMWKPSVTRETREDTPDDTSAMPSLARLCITFLLLMIGLGLAGWVLAPTANNIALKTGLSQTAVGVLLTAVSTSIPELVTSIAAVRRGALTLAVGGIIGGNAFDTLFTAASDIAYRPGSIYHTMTADVILWVSLTLVMSSILMMGLIRRQEQGPGRIGWESVTIMVLYFLGVLLLLSDMNG</sequence>
<dbReference type="InterPro" id="IPR004481">
    <property type="entry name" value="K/Na/Ca-exchanger"/>
</dbReference>
<evidence type="ECO:0000256" key="2">
    <source>
        <dbReference type="ARBA" id="ARBA00022692"/>
    </source>
</evidence>
<evidence type="ECO:0000256" key="3">
    <source>
        <dbReference type="ARBA" id="ARBA00022989"/>
    </source>
</evidence>
<dbReference type="Proteomes" id="UP000253204">
    <property type="component" value="Unassembled WGS sequence"/>
</dbReference>
<dbReference type="RefSeq" id="WP_114488384.1">
    <property type="nucleotide sequence ID" value="NZ_CBCSHM010000074.1"/>
</dbReference>
<dbReference type="OrthoDB" id="153124at2"/>
<feature type="domain" description="Sodium/calcium exchanger membrane region" evidence="6">
    <location>
        <begin position="197"/>
        <end position="342"/>
    </location>
</feature>
<feature type="transmembrane region" description="Helical" evidence="5">
    <location>
        <begin position="48"/>
        <end position="72"/>
    </location>
</feature>
<proteinExistence type="predicted"/>
<keyword evidence="4 5" id="KW-0472">Membrane</keyword>
<dbReference type="GO" id="GO:0005886">
    <property type="term" value="C:plasma membrane"/>
    <property type="evidence" value="ECO:0007669"/>
    <property type="project" value="TreeGrafter"/>
</dbReference>
<feature type="transmembrane region" description="Helical" evidence="5">
    <location>
        <begin position="255"/>
        <end position="275"/>
    </location>
</feature>
<feature type="transmembrane region" description="Helical" evidence="5">
    <location>
        <begin position="295"/>
        <end position="314"/>
    </location>
</feature>
<feature type="transmembrane region" description="Helical" evidence="5">
    <location>
        <begin position="225"/>
        <end position="243"/>
    </location>
</feature>
<evidence type="ECO:0000259" key="6">
    <source>
        <dbReference type="Pfam" id="PF01699"/>
    </source>
</evidence>
<dbReference type="PANTHER" id="PTHR10846">
    <property type="entry name" value="SODIUM/POTASSIUM/CALCIUM EXCHANGER"/>
    <property type="match status" value="1"/>
</dbReference>
<keyword evidence="8" id="KW-1185">Reference proteome</keyword>
<evidence type="ECO:0000313" key="8">
    <source>
        <dbReference type="Proteomes" id="UP000253204"/>
    </source>
</evidence>
<protein>
    <submittedName>
        <fullName evidence="7">Sodium:calcium antiporter</fullName>
    </submittedName>
</protein>
<keyword evidence="3 5" id="KW-1133">Transmembrane helix</keyword>
<organism evidence="7 8">
    <name type="scientific">Vreelandella rituensis</name>
    <dbReference type="NCBI Taxonomy" id="2282306"/>
    <lineage>
        <taxon>Bacteria</taxon>
        <taxon>Pseudomonadati</taxon>
        <taxon>Pseudomonadota</taxon>
        <taxon>Gammaproteobacteria</taxon>
        <taxon>Oceanospirillales</taxon>
        <taxon>Halomonadaceae</taxon>
        <taxon>Vreelandella</taxon>
    </lineage>
</organism>
<dbReference type="PANTHER" id="PTHR10846:SF8">
    <property type="entry name" value="INNER MEMBRANE PROTEIN YRBG"/>
    <property type="match status" value="1"/>
</dbReference>
<feature type="transmembrane region" description="Helical" evidence="5">
    <location>
        <begin position="15"/>
        <end position="36"/>
    </location>
</feature>
<comment type="subcellular location">
    <subcellularLocation>
        <location evidence="1">Membrane</location>
        <topology evidence="1">Multi-pass membrane protein</topology>
    </subcellularLocation>
</comment>
<dbReference type="Gene3D" id="1.20.1420.30">
    <property type="entry name" value="NCX, central ion-binding region"/>
    <property type="match status" value="1"/>
</dbReference>
<dbReference type="GO" id="GO:0005262">
    <property type="term" value="F:calcium channel activity"/>
    <property type="evidence" value="ECO:0007669"/>
    <property type="project" value="TreeGrafter"/>
</dbReference>
<dbReference type="GO" id="GO:0008273">
    <property type="term" value="F:calcium, potassium:sodium antiporter activity"/>
    <property type="evidence" value="ECO:0007669"/>
    <property type="project" value="TreeGrafter"/>
</dbReference>
<dbReference type="InterPro" id="IPR044880">
    <property type="entry name" value="NCX_ion-bd_dom_sf"/>
</dbReference>
<feature type="transmembrane region" description="Helical" evidence="5">
    <location>
        <begin position="326"/>
        <end position="344"/>
    </location>
</feature>
<keyword evidence="2 5" id="KW-0812">Transmembrane</keyword>
<dbReference type="InterPro" id="IPR004837">
    <property type="entry name" value="NaCa_Exmemb"/>
</dbReference>
<feature type="domain" description="Sodium/calcium exchanger membrane region" evidence="6">
    <location>
        <begin position="14"/>
        <end position="152"/>
    </location>
</feature>
<accession>A0A368TQ53</accession>
<gene>
    <name evidence="7" type="ORF">DU506_18705</name>
</gene>
<feature type="transmembrane region" description="Helical" evidence="5">
    <location>
        <begin position="78"/>
        <end position="101"/>
    </location>
</feature>
<reference evidence="7 8" key="1">
    <citation type="submission" date="2018-07" db="EMBL/GenBank/DDBJ databases">
        <title>Halomonas rutogse sp. nov., isolated from Lake TangqianCo on Tibetan Plateau.</title>
        <authorList>
            <person name="Lu H."/>
            <person name="Xing P."/>
            <person name="Wu Q."/>
        </authorList>
    </citation>
    <scope>NUCLEOTIDE SEQUENCE [LARGE SCALE GENOMIC DNA]</scope>
    <source>
        <strain evidence="7 8">TQ8S</strain>
    </source>
</reference>
<evidence type="ECO:0000313" key="7">
    <source>
        <dbReference type="EMBL" id="RCV86302.1"/>
    </source>
</evidence>
<name>A0A368TQ53_9GAMM</name>
<evidence type="ECO:0000256" key="1">
    <source>
        <dbReference type="ARBA" id="ARBA00004141"/>
    </source>
</evidence>
<feature type="transmembrane region" description="Helical" evidence="5">
    <location>
        <begin position="121"/>
        <end position="143"/>
    </location>
</feature>